<dbReference type="Gene3D" id="1.20.1070.10">
    <property type="entry name" value="Rhodopsin 7-helix transmembrane proteins"/>
    <property type="match status" value="1"/>
</dbReference>
<evidence type="ECO:0000256" key="10">
    <source>
        <dbReference type="SAM" id="Phobius"/>
    </source>
</evidence>
<evidence type="ECO:0000313" key="15">
    <source>
        <dbReference type="RefSeq" id="XP_031548954.1"/>
    </source>
</evidence>
<proteinExistence type="inferred from homology"/>
<evidence type="ECO:0000313" key="17">
    <source>
        <dbReference type="RefSeq" id="XP_031548956.1"/>
    </source>
</evidence>
<keyword evidence="6 10" id="KW-0472">Membrane</keyword>
<protein>
    <submittedName>
        <fullName evidence="13 14">Histamine H2 receptor-like</fullName>
    </submittedName>
</protein>
<keyword evidence="3 9" id="KW-0812">Transmembrane</keyword>
<dbReference type="CDD" id="cd00637">
    <property type="entry name" value="7tm_classA_rhodopsin-like"/>
    <property type="match status" value="1"/>
</dbReference>
<evidence type="ECO:0000313" key="12">
    <source>
        <dbReference type="Proteomes" id="UP000515163"/>
    </source>
</evidence>
<evidence type="ECO:0000256" key="3">
    <source>
        <dbReference type="ARBA" id="ARBA00022692"/>
    </source>
</evidence>
<reference evidence="13 14" key="1">
    <citation type="submission" date="2025-04" db="UniProtKB">
        <authorList>
            <consortium name="RefSeq"/>
        </authorList>
    </citation>
    <scope>IDENTIFICATION</scope>
    <source>
        <tissue evidence="13 14">Tentacle</tissue>
    </source>
</reference>
<evidence type="ECO:0000256" key="9">
    <source>
        <dbReference type="RuleBase" id="RU000688"/>
    </source>
</evidence>
<evidence type="ECO:0000313" key="16">
    <source>
        <dbReference type="RefSeq" id="XP_031548955.1"/>
    </source>
</evidence>
<dbReference type="GO" id="GO:0004930">
    <property type="term" value="F:G protein-coupled receptor activity"/>
    <property type="evidence" value="ECO:0007669"/>
    <property type="project" value="UniProtKB-KW"/>
</dbReference>
<dbReference type="AlphaFoldDB" id="A0A6P8H940"/>
<dbReference type="RefSeq" id="XP_031548956.1">
    <property type="nucleotide sequence ID" value="XM_031693096.1"/>
</dbReference>
<dbReference type="RefSeq" id="XP_031548952.1">
    <property type="nucleotide sequence ID" value="XM_031693092.1"/>
</dbReference>
<feature type="transmembrane region" description="Helical" evidence="10">
    <location>
        <begin position="58"/>
        <end position="79"/>
    </location>
</feature>
<dbReference type="KEGG" id="aten:116286540"/>
<dbReference type="PRINTS" id="PR00237">
    <property type="entry name" value="GPCRRHODOPSN"/>
</dbReference>
<dbReference type="Proteomes" id="UP000515163">
    <property type="component" value="Unplaced"/>
</dbReference>
<keyword evidence="12" id="KW-1185">Reference proteome</keyword>
<dbReference type="InterPro" id="IPR017452">
    <property type="entry name" value="GPCR_Rhodpsn_7TM"/>
</dbReference>
<dbReference type="GeneID" id="116286540"/>
<feature type="domain" description="G-protein coupled receptors family 1 profile" evidence="11">
    <location>
        <begin position="42"/>
        <end position="298"/>
    </location>
</feature>
<accession>A0A6P8H940</accession>
<keyword evidence="2" id="KW-1003">Cell membrane</keyword>
<keyword evidence="4 10" id="KW-1133">Transmembrane helix</keyword>
<keyword evidence="5 9" id="KW-0297">G-protein coupled receptor</keyword>
<dbReference type="InterPro" id="IPR000276">
    <property type="entry name" value="GPCR_Rhodpsn"/>
</dbReference>
<evidence type="ECO:0000256" key="8">
    <source>
        <dbReference type="ARBA" id="ARBA00023224"/>
    </source>
</evidence>
<evidence type="ECO:0000256" key="2">
    <source>
        <dbReference type="ARBA" id="ARBA00022475"/>
    </source>
</evidence>
<gene>
    <name evidence="13 14 15 16 17" type="primary">LOC116286540</name>
</gene>
<evidence type="ECO:0000259" key="11">
    <source>
        <dbReference type="PROSITE" id="PS50262"/>
    </source>
</evidence>
<evidence type="ECO:0000256" key="1">
    <source>
        <dbReference type="ARBA" id="ARBA00004651"/>
    </source>
</evidence>
<evidence type="ECO:0000256" key="5">
    <source>
        <dbReference type="ARBA" id="ARBA00023040"/>
    </source>
</evidence>
<dbReference type="PANTHER" id="PTHR22752">
    <property type="entry name" value="G PROTEIN-COUPLED RECEPTOR"/>
    <property type="match status" value="1"/>
</dbReference>
<feature type="transmembrane region" description="Helical" evidence="10">
    <location>
        <begin position="240"/>
        <end position="261"/>
    </location>
</feature>
<feature type="transmembrane region" description="Helical" evidence="10">
    <location>
        <begin position="183"/>
        <end position="204"/>
    </location>
</feature>
<dbReference type="Pfam" id="PF00001">
    <property type="entry name" value="7tm_1"/>
    <property type="match status" value="1"/>
</dbReference>
<dbReference type="RefSeq" id="XP_031548955.1">
    <property type="nucleotide sequence ID" value="XM_031693095.1"/>
</dbReference>
<dbReference type="GO" id="GO:0005886">
    <property type="term" value="C:plasma membrane"/>
    <property type="evidence" value="ECO:0007669"/>
    <property type="project" value="UniProtKB-SubCell"/>
</dbReference>
<evidence type="ECO:0000313" key="13">
    <source>
        <dbReference type="RefSeq" id="XP_031548952.1"/>
    </source>
</evidence>
<keyword evidence="7 9" id="KW-0675">Receptor</keyword>
<name>A0A6P8H940_ACTTE</name>
<feature type="transmembrane region" description="Helical" evidence="10">
    <location>
        <begin position="99"/>
        <end position="117"/>
    </location>
</feature>
<feature type="transmembrane region" description="Helical" evidence="10">
    <location>
        <begin position="138"/>
        <end position="163"/>
    </location>
</feature>
<comment type="subcellular location">
    <subcellularLocation>
        <location evidence="1">Cell membrane</location>
        <topology evidence="1">Multi-pass membrane protein</topology>
    </subcellularLocation>
</comment>
<evidence type="ECO:0000256" key="7">
    <source>
        <dbReference type="ARBA" id="ARBA00023170"/>
    </source>
</evidence>
<comment type="similarity">
    <text evidence="9">Belongs to the G-protein coupled receptor 1 family.</text>
</comment>
<evidence type="ECO:0000256" key="6">
    <source>
        <dbReference type="ARBA" id="ARBA00023136"/>
    </source>
</evidence>
<keyword evidence="8 9" id="KW-0807">Transducer</keyword>
<feature type="transmembrane region" description="Helical" evidence="10">
    <location>
        <begin position="30"/>
        <end position="51"/>
    </location>
</feature>
<dbReference type="SUPFAM" id="SSF81321">
    <property type="entry name" value="Family A G protein-coupled receptor-like"/>
    <property type="match status" value="1"/>
</dbReference>
<dbReference type="PROSITE" id="PS00237">
    <property type="entry name" value="G_PROTEIN_RECEP_F1_1"/>
    <property type="match status" value="1"/>
</dbReference>
<dbReference type="PROSITE" id="PS50262">
    <property type="entry name" value="G_PROTEIN_RECEP_F1_2"/>
    <property type="match status" value="1"/>
</dbReference>
<dbReference type="OrthoDB" id="5980742at2759"/>
<dbReference type="RefSeq" id="XP_031548954.1">
    <property type="nucleotide sequence ID" value="XM_031693094.1"/>
</dbReference>
<feature type="transmembrane region" description="Helical" evidence="10">
    <location>
        <begin position="281"/>
        <end position="300"/>
    </location>
</feature>
<organism evidence="12 16">
    <name type="scientific">Actinia tenebrosa</name>
    <name type="common">Australian red waratah sea anemone</name>
    <dbReference type="NCBI Taxonomy" id="6105"/>
    <lineage>
        <taxon>Eukaryota</taxon>
        <taxon>Metazoa</taxon>
        <taxon>Cnidaria</taxon>
        <taxon>Anthozoa</taxon>
        <taxon>Hexacorallia</taxon>
        <taxon>Actiniaria</taxon>
        <taxon>Actiniidae</taxon>
        <taxon>Actinia</taxon>
    </lineage>
</organism>
<evidence type="ECO:0000313" key="14">
    <source>
        <dbReference type="RefSeq" id="XP_031548953.1"/>
    </source>
</evidence>
<sequence>MANNSTNSQVSSLQTNDSIHYAYFSAESDIFPLLVAFLIVIINAWVIILILKNKLLRTVTNFILSSLAFSDLLTGLLSIPMFVACNVVRTLPLCITSDVFLRFTSISTVAHLLAVTFDRYLAIMHSLRYATLMTKSRALFGLIFIWVTSVAMSLIHFSWSTLITDEDVNGKMPQSEKENEIRYDIFCLITYFFLPLIFMMYAYGRIFYQVVRQRRIMTRNNLPGFQPHNRLSIESHKWKAAIIFLVMLLVYTICWLPYFAYRLQYNFEDGEKNILPIAMQYLIIYQRFCTSLFNPLLYILGKQDFRKTILTRFERRPTRSYTGSTSLLRSTYV</sequence>
<dbReference type="RefSeq" id="XP_031548953.1">
    <property type="nucleotide sequence ID" value="XM_031693093.1"/>
</dbReference>
<evidence type="ECO:0000256" key="4">
    <source>
        <dbReference type="ARBA" id="ARBA00022989"/>
    </source>
</evidence>